<accession>A0A917KFX8</accession>
<evidence type="ECO:0000256" key="3">
    <source>
        <dbReference type="ARBA" id="ARBA00022452"/>
    </source>
</evidence>
<evidence type="ECO:0000256" key="7">
    <source>
        <dbReference type="RuleBase" id="RU364005"/>
    </source>
</evidence>
<evidence type="ECO:0000256" key="5">
    <source>
        <dbReference type="ARBA" id="ARBA00023136"/>
    </source>
</evidence>
<dbReference type="Proteomes" id="UP000661507">
    <property type="component" value="Unassembled WGS sequence"/>
</dbReference>
<reference evidence="9" key="2">
    <citation type="submission" date="2020-09" db="EMBL/GenBank/DDBJ databases">
        <authorList>
            <person name="Sun Q."/>
            <person name="Zhou Y."/>
        </authorList>
    </citation>
    <scope>NUCLEOTIDE SEQUENCE</scope>
    <source>
        <strain evidence="9">CGMCC 1.3617</strain>
    </source>
</reference>
<dbReference type="GO" id="GO:0009279">
    <property type="term" value="C:cell outer membrane"/>
    <property type="evidence" value="ECO:0007669"/>
    <property type="project" value="UniProtKB-SubCell"/>
</dbReference>
<keyword evidence="10" id="KW-1185">Reference proteome</keyword>
<name>A0A917KFX8_9PROT</name>
<dbReference type="GO" id="GO:0015288">
    <property type="term" value="F:porin activity"/>
    <property type="evidence" value="ECO:0007669"/>
    <property type="project" value="UniProtKB-KW"/>
</dbReference>
<comment type="function">
    <text evidence="7">Forms passive diffusion pores that allow small molecular weight hydrophilic materials across the outer membrane.</text>
</comment>
<evidence type="ECO:0000256" key="4">
    <source>
        <dbReference type="ARBA" id="ARBA00023114"/>
    </source>
</evidence>
<dbReference type="SUPFAM" id="SSF56935">
    <property type="entry name" value="Porins"/>
    <property type="match status" value="1"/>
</dbReference>
<dbReference type="InterPro" id="IPR003684">
    <property type="entry name" value="Porin_alphabac"/>
</dbReference>
<dbReference type="AlphaFoldDB" id="A0A917KFX8"/>
<proteinExistence type="inferred from homology"/>
<keyword evidence="7" id="KW-0406">Ion transport</keyword>
<comment type="caution">
    <text evidence="9">The sequence shown here is derived from an EMBL/GenBank/DDBJ whole genome shotgun (WGS) entry which is preliminary data.</text>
</comment>
<dbReference type="Pfam" id="PF02530">
    <property type="entry name" value="Porin_2"/>
    <property type="match status" value="1"/>
</dbReference>
<keyword evidence="3 7" id="KW-1134">Transmembrane beta strand</keyword>
<comment type="subcellular location">
    <subcellularLocation>
        <location evidence="7">Cell outer membrane</location>
        <topology evidence="7">Multi-pass membrane protein</topology>
    </subcellularLocation>
</comment>
<comment type="similarity">
    <text evidence="1 7">Belongs to the alphaproteobacteria porin family.</text>
</comment>
<organism evidence="9 10">
    <name type="scientific">Neoroseomonas lacus</name>
    <dbReference type="NCBI Taxonomy" id="287609"/>
    <lineage>
        <taxon>Bacteria</taxon>
        <taxon>Pseudomonadati</taxon>
        <taxon>Pseudomonadota</taxon>
        <taxon>Alphaproteobacteria</taxon>
        <taxon>Acetobacterales</taxon>
        <taxon>Acetobacteraceae</taxon>
        <taxon>Neoroseomonas</taxon>
    </lineage>
</organism>
<keyword evidence="6 7" id="KW-0998">Cell outer membrane</keyword>
<keyword evidence="4 7" id="KW-0626">Porin</keyword>
<dbReference type="RefSeq" id="WP_229681232.1">
    <property type="nucleotide sequence ID" value="NZ_BMKW01000004.1"/>
</dbReference>
<protein>
    <recommendedName>
        <fullName evidence="7">Porin</fullName>
    </recommendedName>
</protein>
<feature type="region of interest" description="Disordered" evidence="8">
    <location>
        <begin position="193"/>
        <end position="215"/>
    </location>
</feature>
<dbReference type="EMBL" id="BMKW01000004">
    <property type="protein sequence ID" value="GGJ12706.1"/>
    <property type="molecule type" value="Genomic_DNA"/>
</dbReference>
<evidence type="ECO:0000313" key="9">
    <source>
        <dbReference type="EMBL" id="GGJ12706.1"/>
    </source>
</evidence>
<gene>
    <name evidence="9" type="ORF">GCM10011320_19920</name>
</gene>
<evidence type="ECO:0000256" key="1">
    <source>
        <dbReference type="ARBA" id="ARBA00009521"/>
    </source>
</evidence>
<evidence type="ECO:0000256" key="8">
    <source>
        <dbReference type="SAM" id="MobiDB-lite"/>
    </source>
</evidence>
<evidence type="ECO:0000256" key="6">
    <source>
        <dbReference type="ARBA" id="ARBA00023237"/>
    </source>
</evidence>
<dbReference type="GO" id="GO:0046930">
    <property type="term" value="C:pore complex"/>
    <property type="evidence" value="ECO:0007669"/>
    <property type="project" value="UniProtKB-KW"/>
</dbReference>
<keyword evidence="7" id="KW-0812">Transmembrane</keyword>
<keyword evidence="5 7" id="KW-0472">Membrane</keyword>
<sequence>MVIGATTLRERHCPHAVMRGGRRLALIGAFGISVCSAPAAAQVSASDAATIAELRRQLDEMRHRLEQLEARAATAARPVASPAPARSASARAAASAPAATTAQAEARAAAAEARAAAAEARAAQQALAATPAAASALTASVPGLDPPDPMGRDFATEEALRSDLPGVAFRVPGTETQVRLYGFAKLTGYYDLGPRNQTDAPPPQTIPLSDSPADQQGGDFAMTARFSRFGIDTRSLTGWGTLETRLEGDFGGGAAGSSNAVFRLRQAWGELGDERFRVLAGQANSLWNEGVFETLIDATNLNQSFVRQAQIRLTARLAEGLTGMVSLEAPETTYTSAAGVFTPTTNLQGGASPAFSSVPDLLARLAWRQDGVEVGLRGLLRQIEIRTAGTAATPTVSDTTPAWGFAGMVRLPMRLASEAFGQDDLAIMAFYGQGIGRYFAGQTSGQDALTNLGLPGVDSPSLDAIESYGATVAYRRFWTTQVRSNFAYSYARNDYPSYALGFAPGSASATSLNRDYQQVFANLIWSPFAEVRNGTFGSGWLDLGVEYLFTRRDLYGGASAAGSAGAGHGIANRVLFAAIARF</sequence>
<reference evidence="9" key="1">
    <citation type="journal article" date="2014" name="Int. J. Syst. Evol. Microbiol.">
        <title>Complete genome sequence of Corynebacterium casei LMG S-19264T (=DSM 44701T), isolated from a smear-ripened cheese.</title>
        <authorList>
            <consortium name="US DOE Joint Genome Institute (JGI-PGF)"/>
            <person name="Walter F."/>
            <person name="Albersmeier A."/>
            <person name="Kalinowski J."/>
            <person name="Ruckert C."/>
        </authorList>
    </citation>
    <scope>NUCLEOTIDE SEQUENCE</scope>
    <source>
        <strain evidence="9">CGMCC 1.3617</strain>
    </source>
</reference>
<feature type="region of interest" description="Disordered" evidence="8">
    <location>
        <begin position="72"/>
        <end position="96"/>
    </location>
</feature>
<comment type="domain">
    <text evidence="7">Consists of 16-stranded beta-barrel sheets, with large surface-exposed loops, that form a transmembrane pore at the center of each barrel. The pore is partially ocluded by a peptide loop that folds into the pore lumen.</text>
</comment>
<keyword evidence="2 7" id="KW-0813">Transport</keyword>
<evidence type="ECO:0000256" key="2">
    <source>
        <dbReference type="ARBA" id="ARBA00022448"/>
    </source>
</evidence>
<evidence type="ECO:0000313" key="10">
    <source>
        <dbReference type="Proteomes" id="UP000661507"/>
    </source>
</evidence>
<dbReference type="GO" id="GO:0006811">
    <property type="term" value="P:monoatomic ion transport"/>
    <property type="evidence" value="ECO:0007669"/>
    <property type="project" value="UniProtKB-KW"/>
</dbReference>